<keyword evidence="11" id="KW-0456">Lyase</keyword>
<evidence type="ECO:0000313" key="17">
    <source>
        <dbReference type="EMBL" id="KAJ8275476.1"/>
    </source>
</evidence>
<dbReference type="Gene3D" id="3.30.450.30">
    <property type="entry name" value="Dynein light chain 2a, cytoplasmic"/>
    <property type="match status" value="1"/>
</dbReference>
<dbReference type="InterPro" id="IPR036140">
    <property type="entry name" value="PFN_sf"/>
</dbReference>
<evidence type="ECO:0000256" key="9">
    <source>
        <dbReference type="ARBA" id="ARBA00022842"/>
    </source>
</evidence>
<keyword evidence="9" id="KW-0460">Magnesium</keyword>
<feature type="domain" description="Enolase N-terminal" evidence="16">
    <location>
        <begin position="207"/>
        <end position="338"/>
    </location>
</feature>
<feature type="region of interest" description="Disordered" evidence="14">
    <location>
        <begin position="12"/>
        <end position="33"/>
    </location>
</feature>
<dbReference type="PROSITE" id="PS00164">
    <property type="entry name" value="ENOLASE"/>
    <property type="match status" value="2"/>
</dbReference>
<evidence type="ECO:0000256" key="12">
    <source>
        <dbReference type="ARBA" id="ARBA00048951"/>
    </source>
</evidence>
<evidence type="ECO:0000256" key="5">
    <source>
        <dbReference type="ARBA" id="ARBA00010058"/>
    </source>
</evidence>
<evidence type="ECO:0000313" key="18">
    <source>
        <dbReference type="Proteomes" id="UP001152803"/>
    </source>
</evidence>
<dbReference type="CDD" id="cd03313">
    <property type="entry name" value="enolase"/>
    <property type="match status" value="2"/>
</dbReference>
<dbReference type="SUPFAM" id="SSF54826">
    <property type="entry name" value="Enolase N-terminal domain-like"/>
    <property type="match status" value="1"/>
</dbReference>
<dbReference type="Pfam" id="PF03952">
    <property type="entry name" value="Enolase_N"/>
    <property type="match status" value="1"/>
</dbReference>
<evidence type="ECO:0000256" key="10">
    <source>
        <dbReference type="ARBA" id="ARBA00023152"/>
    </source>
</evidence>
<dbReference type="Gene3D" id="3.20.20.120">
    <property type="entry name" value="Enolase-like C-terminal domain"/>
    <property type="match status" value="2"/>
</dbReference>
<dbReference type="GO" id="GO:0006096">
    <property type="term" value="P:glycolytic process"/>
    <property type="evidence" value="ECO:0007669"/>
    <property type="project" value="UniProtKB-KW"/>
</dbReference>
<evidence type="ECO:0000256" key="11">
    <source>
        <dbReference type="ARBA" id="ARBA00023239"/>
    </source>
</evidence>
<evidence type="ECO:0000256" key="3">
    <source>
        <dbReference type="ARBA" id="ARBA00005031"/>
    </source>
</evidence>
<comment type="subcellular location">
    <subcellularLocation>
        <location evidence="2">Cytoplasm</location>
    </subcellularLocation>
</comment>
<dbReference type="SMART" id="SM01193">
    <property type="entry name" value="Enolase_N"/>
    <property type="match status" value="1"/>
</dbReference>
<dbReference type="GO" id="GO:0000015">
    <property type="term" value="C:phosphopyruvate hydratase complex"/>
    <property type="evidence" value="ECO:0007669"/>
    <property type="project" value="InterPro"/>
</dbReference>
<dbReference type="SFLD" id="SFLDS00001">
    <property type="entry name" value="Enolase"/>
    <property type="match status" value="2"/>
</dbReference>
<dbReference type="SFLD" id="SFLDG00178">
    <property type="entry name" value="enolase"/>
    <property type="match status" value="2"/>
</dbReference>
<gene>
    <name evidence="17" type="ORF">COCON_G00072280</name>
</gene>
<evidence type="ECO:0000259" key="16">
    <source>
        <dbReference type="SMART" id="SM01193"/>
    </source>
</evidence>
<dbReference type="InterPro" id="IPR020811">
    <property type="entry name" value="Enolase_N"/>
</dbReference>
<dbReference type="PRINTS" id="PR00148">
    <property type="entry name" value="ENOLASE"/>
</dbReference>
<comment type="pathway">
    <text evidence="3">Carbohydrate degradation; glycolysis; pyruvate from D-glyceraldehyde 3-phosphate: step 4/5.</text>
</comment>
<sequence length="900" mass="98147">MFILIVEYSEYTTHEHPPPPPPPTSGRRNINPQVLPQSLSPGLECQQRPVLFGVDLRKAMSCAWDPYICQLVGDEEGAVAAAAICGCQPGSESTWACSKGSLLENITQEEIQKLVVTERECLFINGVMLGGRKYALINDHFCDEEPWFILRTKDGTNASIVVRRTKTAVILALGKPGTHAAVPLTTSLGDSRTVGQTPKPATLRMSITKIHAREILDSRGNPTVEVDLHTSRGCFRAAVPSGASTGIHEALELRDGDKTRYLGKGVQKAVEHVNKDIAPALLEAKLSVVEQEKIDKLMLHLDGTENKSRFGANAILGVSLAVCKAGAAEKGVPLYRHIADLAGHKEVILPVPAFNVINGGSHAGNKLAMQEFMILPVGASSFHEAMRMGAEVYHNLKSVIKAKYGKDATNVGDEGGFAPNILENNEALELLKTAIEKAGYPDKIIIGMDVAASEFFRDGKYDLDFKSPDDPSRYISGKELGDLYKSFIKNYPVLSIEDPFDQDDWEHWSEFTESVGIQIVGDDLTVTNPKRIQTAVEKKACNCLLLKVNQIGSVTESIQACKLAQSNGWARFGANAILGVSLAVCKAGAAEKGVPLYRHIADLAGHKEVILPVPAFNVINGGSHAGNKLAMQEFMILPVGASSFHEAMRMGAEVYHNLKSVIKAKYGKDATNVGDEGGFAPNILENNEALELLKTAIEKAGYPDKIIIGMDVAASEFFRDGKYDLDFKSPDDPSRYISGKELGDLYKSFIKNYPVLSIEDPFDQDDWEHWSEFTESVGIQIVGDDLTVTNPKRIQTAVEKKACNCLLLKVNQIGSVTESIQACKLAQSNGWGVMVSHRSGETEDTFIADLVVGLCTGQIKTGAPCRSERLAKYNQMMRIEEELGHKAKFAGKDFRHPKID</sequence>
<keyword evidence="7" id="KW-0963">Cytoplasm</keyword>
<dbReference type="GO" id="GO:0004634">
    <property type="term" value="F:phosphopyruvate hydratase activity"/>
    <property type="evidence" value="ECO:0007669"/>
    <property type="project" value="UniProtKB-EC"/>
</dbReference>
<reference evidence="17" key="1">
    <citation type="journal article" date="2023" name="Science">
        <title>Genome structures resolve the early diversification of teleost fishes.</title>
        <authorList>
            <person name="Parey E."/>
            <person name="Louis A."/>
            <person name="Montfort J."/>
            <person name="Bouchez O."/>
            <person name="Roques C."/>
            <person name="Iampietro C."/>
            <person name="Lluch J."/>
            <person name="Castinel A."/>
            <person name="Donnadieu C."/>
            <person name="Desvignes T."/>
            <person name="Floi Bucao C."/>
            <person name="Jouanno E."/>
            <person name="Wen M."/>
            <person name="Mejri S."/>
            <person name="Dirks R."/>
            <person name="Jansen H."/>
            <person name="Henkel C."/>
            <person name="Chen W.J."/>
            <person name="Zahm M."/>
            <person name="Cabau C."/>
            <person name="Klopp C."/>
            <person name="Thompson A.W."/>
            <person name="Robinson-Rechavi M."/>
            <person name="Braasch I."/>
            <person name="Lecointre G."/>
            <person name="Bobe J."/>
            <person name="Postlethwait J.H."/>
            <person name="Berthelot C."/>
            <person name="Roest Crollius H."/>
            <person name="Guiguen Y."/>
        </authorList>
    </citation>
    <scope>NUCLEOTIDE SEQUENCE</scope>
    <source>
        <strain evidence="17">Concon-B</strain>
    </source>
</reference>
<evidence type="ECO:0000256" key="7">
    <source>
        <dbReference type="ARBA" id="ARBA00022490"/>
    </source>
</evidence>
<organism evidence="17 18">
    <name type="scientific">Conger conger</name>
    <name type="common">Conger eel</name>
    <name type="synonym">Muraena conger</name>
    <dbReference type="NCBI Taxonomy" id="82655"/>
    <lineage>
        <taxon>Eukaryota</taxon>
        <taxon>Metazoa</taxon>
        <taxon>Chordata</taxon>
        <taxon>Craniata</taxon>
        <taxon>Vertebrata</taxon>
        <taxon>Euteleostomi</taxon>
        <taxon>Actinopterygii</taxon>
        <taxon>Neopterygii</taxon>
        <taxon>Teleostei</taxon>
        <taxon>Anguilliformes</taxon>
        <taxon>Congridae</taxon>
        <taxon>Conger</taxon>
    </lineage>
</organism>
<dbReference type="Proteomes" id="UP001152803">
    <property type="component" value="Unassembled WGS sequence"/>
</dbReference>
<keyword evidence="13" id="KW-0009">Actin-binding</keyword>
<keyword evidence="18" id="KW-1185">Reference proteome</keyword>
<dbReference type="FunFam" id="3.20.20.120:FF:000002">
    <property type="entry name" value="Enolase 1"/>
    <property type="match status" value="2"/>
</dbReference>
<evidence type="ECO:0000256" key="8">
    <source>
        <dbReference type="ARBA" id="ARBA00022723"/>
    </source>
</evidence>
<comment type="cofactor">
    <cofactor evidence="1">
        <name>Mg(2+)</name>
        <dbReference type="ChEBI" id="CHEBI:18420"/>
    </cofactor>
</comment>
<dbReference type="OrthoDB" id="1739814at2759"/>
<comment type="catalytic activity">
    <reaction evidence="12">
        <text>(2R)-2-phosphoglycerate = phosphoenolpyruvate + H2O</text>
        <dbReference type="Rhea" id="RHEA:10164"/>
        <dbReference type="ChEBI" id="CHEBI:15377"/>
        <dbReference type="ChEBI" id="CHEBI:58289"/>
        <dbReference type="ChEBI" id="CHEBI:58702"/>
        <dbReference type="EC" id="4.2.1.11"/>
    </reaction>
    <physiologicalReaction direction="left-to-right" evidence="12">
        <dbReference type="Rhea" id="RHEA:10165"/>
    </physiologicalReaction>
</comment>
<dbReference type="EMBL" id="JAFJMO010000005">
    <property type="protein sequence ID" value="KAJ8275476.1"/>
    <property type="molecule type" value="Genomic_DNA"/>
</dbReference>
<dbReference type="InterPro" id="IPR020809">
    <property type="entry name" value="Enolase_CS"/>
</dbReference>
<dbReference type="InterPro" id="IPR020810">
    <property type="entry name" value="Enolase_C"/>
</dbReference>
<proteinExistence type="inferred from homology"/>
<evidence type="ECO:0000256" key="2">
    <source>
        <dbReference type="ARBA" id="ARBA00004496"/>
    </source>
</evidence>
<dbReference type="SMART" id="SM01192">
    <property type="entry name" value="Enolase_C"/>
    <property type="match status" value="2"/>
</dbReference>
<dbReference type="InterPro" id="IPR048278">
    <property type="entry name" value="PFN"/>
</dbReference>
<dbReference type="Pfam" id="PF00235">
    <property type="entry name" value="Profilin"/>
    <property type="match status" value="1"/>
</dbReference>
<dbReference type="NCBIfam" id="TIGR01060">
    <property type="entry name" value="eno"/>
    <property type="match status" value="1"/>
</dbReference>
<dbReference type="InterPro" id="IPR029017">
    <property type="entry name" value="Enolase-like_N"/>
</dbReference>
<dbReference type="PANTHER" id="PTHR11902:SF5">
    <property type="entry name" value="BETA-ENOLASE"/>
    <property type="match status" value="1"/>
</dbReference>
<evidence type="ECO:0000256" key="6">
    <source>
        <dbReference type="ARBA" id="ARBA00011473"/>
    </source>
</evidence>
<dbReference type="SUPFAM" id="SSF55770">
    <property type="entry name" value="Profilin (actin-binding protein)"/>
    <property type="match status" value="1"/>
</dbReference>
<dbReference type="InterPro" id="IPR000941">
    <property type="entry name" value="Enolase"/>
</dbReference>
<dbReference type="GO" id="GO:0003779">
    <property type="term" value="F:actin binding"/>
    <property type="evidence" value="ECO:0007669"/>
    <property type="project" value="UniProtKB-KW"/>
</dbReference>
<keyword evidence="10" id="KW-0324">Glycolysis</keyword>
<dbReference type="GO" id="GO:0000287">
    <property type="term" value="F:magnesium ion binding"/>
    <property type="evidence" value="ECO:0007669"/>
    <property type="project" value="InterPro"/>
</dbReference>
<dbReference type="Pfam" id="PF00113">
    <property type="entry name" value="Enolase_C"/>
    <property type="match status" value="2"/>
</dbReference>
<comment type="caution">
    <text evidence="17">The sequence shown here is derived from an EMBL/GenBank/DDBJ whole genome shotgun (WGS) entry which is preliminary data.</text>
</comment>
<keyword evidence="8" id="KW-0479">Metal-binding</keyword>
<evidence type="ECO:0000256" key="4">
    <source>
        <dbReference type="ARBA" id="ARBA00009604"/>
    </source>
</evidence>
<comment type="similarity">
    <text evidence="5 13">Belongs to the profilin family.</text>
</comment>
<comment type="similarity">
    <text evidence="4">Belongs to the enolase family.</text>
</comment>
<feature type="domain" description="Enolase C-terminal TIM barrel" evidence="15">
    <location>
        <begin position="608"/>
        <end position="897"/>
    </location>
</feature>
<dbReference type="Gene3D" id="3.30.390.10">
    <property type="entry name" value="Enolase-like, N-terminal domain"/>
    <property type="match status" value="1"/>
</dbReference>
<dbReference type="InterPro" id="IPR005455">
    <property type="entry name" value="PFN_euk"/>
</dbReference>
<dbReference type="FunFam" id="3.30.390.10:FF:000001">
    <property type="entry name" value="Enolase"/>
    <property type="match status" value="1"/>
</dbReference>
<evidence type="ECO:0000256" key="13">
    <source>
        <dbReference type="RuleBase" id="RU003909"/>
    </source>
</evidence>
<dbReference type="SMART" id="SM00392">
    <property type="entry name" value="PROF"/>
    <property type="match status" value="1"/>
</dbReference>
<dbReference type="HAMAP" id="MF_00318">
    <property type="entry name" value="Enolase"/>
    <property type="match status" value="1"/>
</dbReference>
<dbReference type="SFLD" id="SFLDF00002">
    <property type="entry name" value="enolase"/>
    <property type="match status" value="1"/>
</dbReference>
<evidence type="ECO:0000256" key="14">
    <source>
        <dbReference type="SAM" id="MobiDB-lite"/>
    </source>
</evidence>
<comment type="subunit">
    <text evidence="6">Dimer.</text>
</comment>
<accession>A0A9Q1DNR4</accession>
<protein>
    <recommendedName>
        <fullName evidence="13">Profilin</fullName>
    </recommendedName>
</protein>
<dbReference type="SUPFAM" id="SSF51604">
    <property type="entry name" value="Enolase C-terminal domain-like"/>
    <property type="match status" value="2"/>
</dbReference>
<evidence type="ECO:0000256" key="1">
    <source>
        <dbReference type="ARBA" id="ARBA00001946"/>
    </source>
</evidence>
<evidence type="ECO:0000259" key="15">
    <source>
        <dbReference type="SMART" id="SM01192"/>
    </source>
</evidence>
<dbReference type="InterPro" id="IPR036849">
    <property type="entry name" value="Enolase-like_C_sf"/>
</dbReference>
<dbReference type="AlphaFoldDB" id="A0A9Q1DNR4"/>
<feature type="domain" description="Enolase C-terminal TIM barrel" evidence="15">
    <location>
        <begin position="346"/>
        <end position="593"/>
    </location>
</feature>
<name>A0A9Q1DNR4_CONCO</name>
<dbReference type="PANTHER" id="PTHR11902">
    <property type="entry name" value="ENOLASE"/>
    <property type="match status" value="1"/>
</dbReference>